<evidence type="ECO:0000313" key="2">
    <source>
        <dbReference type="EMBL" id="KAK5527626.1"/>
    </source>
</evidence>
<feature type="compositionally biased region" description="Polar residues" evidence="1">
    <location>
        <begin position="545"/>
        <end position="564"/>
    </location>
</feature>
<organism evidence="2 3">
    <name type="scientific">Vermiconidia calcicola</name>
    <dbReference type="NCBI Taxonomy" id="1690605"/>
    <lineage>
        <taxon>Eukaryota</taxon>
        <taxon>Fungi</taxon>
        <taxon>Dikarya</taxon>
        <taxon>Ascomycota</taxon>
        <taxon>Pezizomycotina</taxon>
        <taxon>Dothideomycetes</taxon>
        <taxon>Dothideomycetidae</taxon>
        <taxon>Mycosphaerellales</taxon>
        <taxon>Extremaceae</taxon>
        <taxon>Vermiconidia</taxon>
    </lineage>
</organism>
<gene>
    <name evidence="2" type="ORF">LTR25_011041</name>
</gene>
<feature type="compositionally biased region" description="Polar residues" evidence="1">
    <location>
        <begin position="387"/>
        <end position="401"/>
    </location>
</feature>
<feature type="compositionally biased region" description="Basic residues" evidence="1">
    <location>
        <begin position="567"/>
        <end position="577"/>
    </location>
</feature>
<reference evidence="2 3" key="1">
    <citation type="submission" date="2023-06" db="EMBL/GenBank/DDBJ databases">
        <title>Black Yeasts Isolated from many extreme environments.</title>
        <authorList>
            <person name="Coleine C."/>
            <person name="Stajich J.E."/>
            <person name="Selbmann L."/>
        </authorList>
    </citation>
    <scope>NUCLEOTIDE SEQUENCE [LARGE SCALE GENOMIC DNA]</scope>
    <source>
        <strain evidence="2 3">CCFEE 5887</strain>
    </source>
</reference>
<proteinExistence type="predicted"/>
<accession>A0AAV9PT75</accession>
<keyword evidence="3" id="KW-1185">Reference proteome</keyword>
<sequence>MLKKLPVQDKREFKHINQGNIILRLRDQEKLPWKLVESRFATETGLHRAWMSLAHEYYSVRRQSQHASTPEDAQGSPMLWALPPQLFWAMTAQRKEEGASWSEITEFMHEVGEKGSVSGIRARFMATQTYFGMSVGKLRGDEPWLLELLQTPRLLWLKDREVIWAEFPWLAVAWDTISRAADDGSERWEAWRIYNNDWLWQWSIWGKTEMSQDLADDWLTKLIQYEADPKFKQPSGDQVRRDWLLIFHALGVPWSHRCHFFADRAGLRRDSKQLLKNMRGTPSNMTVTLEDHEVEQLLQLGGKHTGKKKPICEELGQKYGLTHRQLRNIYIKEKKRRVRGHENDPPFVQVNASPTMENSPEQEEAKTVLHEASPQEQNIVDPAIIESSDSPTSVPATTANIKQEDLDYTQSNAGSPHEPVPELDDDLKDLSSVPVTTLNIKQESLDHTQSGAYSPHEPVPKLEGGLAVSIDMLEGVQDFPGQMFSMPSQKHEDIKASLDGTIECSVGVSQPLTGHVGGVTCEDGIQKREGSAFLGRGQPVSTYPETFSSLGLDQSKEAPSSFDSARNRRSSRNIGRKRYFEEVEE</sequence>
<protein>
    <submittedName>
        <fullName evidence="2">Uncharacterized protein</fullName>
    </submittedName>
</protein>
<dbReference type="Proteomes" id="UP001345827">
    <property type="component" value="Unassembled WGS sequence"/>
</dbReference>
<name>A0AAV9PT75_9PEZI</name>
<comment type="caution">
    <text evidence="2">The sequence shown here is derived from an EMBL/GenBank/DDBJ whole genome shotgun (WGS) entry which is preliminary data.</text>
</comment>
<evidence type="ECO:0000256" key="1">
    <source>
        <dbReference type="SAM" id="MobiDB-lite"/>
    </source>
</evidence>
<evidence type="ECO:0000313" key="3">
    <source>
        <dbReference type="Proteomes" id="UP001345827"/>
    </source>
</evidence>
<feature type="compositionally biased region" description="Polar residues" evidence="1">
    <location>
        <begin position="350"/>
        <end position="359"/>
    </location>
</feature>
<dbReference type="AlphaFoldDB" id="A0AAV9PT75"/>
<dbReference type="EMBL" id="JAXLQG010000040">
    <property type="protein sequence ID" value="KAK5527626.1"/>
    <property type="molecule type" value="Genomic_DNA"/>
</dbReference>
<feature type="region of interest" description="Disordered" evidence="1">
    <location>
        <begin position="545"/>
        <end position="585"/>
    </location>
</feature>
<feature type="region of interest" description="Disordered" evidence="1">
    <location>
        <begin position="337"/>
        <end position="424"/>
    </location>
</feature>